<dbReference type="GO" id="GO:0030151">
    <property type="term" value="F:molybdenum ion binding"/>
    <property type="evidence" value="ECO:0007669"/>
    <property type="project" value="UniProtKB-UniRule"/>
</dbReference>
<evidence type="ECO:0000259" key="6">
    <source>
        <dbReference type="PROSITE" id="PS51340"/>
    </source>
</evidence>
<dbReference type="Pfam" id="PF03476">
    <property type="entry name" value="MOSC_N"/>
    <property type="match status" value="1"/>
</dbReference>
<dbReference type="OMA" id="PCTRCQM"/>
<evidence type="ECO:0000313" key="7">
    <source>
        <dbReference type="Ensembl" id="ENSMMOP00000010893.1"/>
    </source>
</evidence>
<dbReference type="Pfam" id="PF03473">
    <property type="entry name" value="MOSC"/>
    <property type="match status" value="1"/>
</dbReference>
<dbReference type="InterPro" id="IPR028886">
    <property type="entry name" value="MoCo_sulfurase"/>
</dbReference>
<dbReference type="SUPFAM" id="SSF53383">
    <property type="entry name" value="PLP-dependent transferases"/>
    <property type="match status" value="1"/>
</dbReference>
<comment type="cofactor">
    <cofactor evidence="4">
        <name>pyridoxal 5'-phosphate</name>
        <dbReference type="ChEBI" id="CHEBI:597326"/>
    </cofactor>
</comment>
<proteinExistence type="inferred from homology"/>
<feature type="active site" evidence="4">
    <location>
        <position position="421"/>
    </location>
</feature>
<dbReference type="InterPro" id="IPR000192">
    <property type="entry name" value="Aminotrans_V_dom"/>
</dbReference>
<dbReference type="GO" id="GO:0030170">
    <property type="term" value="F:pyridoxal phosphate binding"/>
    <property type="evidence" value="ECO:0007669"/>
    <property type="project" value="UniProtKB-UniRule"/>
</dbReference>
<gene>
    <name evidence="4" type="primary">MOCOS</name>
</gene>
<dbReference type="InterPro" id="IPR015424">
    <property type="entry name" value="PyrdxlP-dep_Trfase"/>
</dbReference>
<dbReference type="HAMAP" id="MF_03050">
    <property type="entry name" value="MOCOS"/>
    <property type="match status" value="1"/>
</dbReference>
<dbReference type="Pfam" id="PF00266">
    <property type="entry name" value="Aminotran_5"/>
    <property type="match status" value="1"/>
</dbReference>
<dbReference type="Proteomes" id="UP000261620">
    <property type="component" value="Unplaced"/>
</dbReference>
<reference evidence="7" key="1">
    <citation type="submission" date="2025-08" db="UniProtKB">
        <authorList>
            <consortium name="Ensembl"/>
        </authorList>
    </citation>
    <scope>IDENTIFICATION</scope>
</reference>
<feature type="modified residue" description="N6-(pyridoxal phosphate)lysine" evidence="4">
    <location>
        <position position="261"/>
    </location>
</feature>
<dbReference type="SUPFAM" id="SSF141673">
    <property type="entry name" value="MOSC N-terminal domain-like"/>
    <property type="match status" value="1"/>
</dbReference>
<dbReference type="InterPro" id="IPR015421">
    <property type="entry name" value="PyrdxlP-dep_Trfase_major"/>
</dbReference>
<keyword evidence="1 4" id="KW-0808">Transferase</keyword>
<comment type="similarity">
    <text evidence="4">Belongs to the class-V pyridoxal-phosphate-dependent aminotransferase family. MOCOS subfamily.</text>
</comment>
<feature type="compositionally biased region" description="Basic and acidic residues" evidence="5">
    <location>
        <begin position="522"/>
        <end position="533"/>
    </location>
</feature>
<keyword evidence="2 4" id="KW-0663">Pyridoxal phosphate</keyword>
<dbReference type="InterPro" id="IPR011037">
    <property type="entry name" value="Pyrv_Knase-like_insert_dom_sf"/>
</dbReference>
<keyword evidence="8" id="KW-1185">Reference proteome</keyword>
<comment type="catalytic activity">
    <reaction evidence="4">
        <text>Mo-molybdopterin + L-cysteine + AH2 = thio-Mo-molybdopterin + L-alanine + A + H2O</text>
        <dbReference type="Rhea" id="RHEA:42636"/>
        <dbReference type="ChEBI" id="CHEBI:13193"/>
        <dbReference type="ChEBI" id="CHEBI:15377"/>
        <dbReference type="ChEBI" id="CHEBI:17499"/>
        <dbReference type="ChEBI" id="CHEBI:35235"/>
        <dbReference type="ChEBI" id="CHEBI:57972"/>
        <dbReference type="ChEBI" id="CHEBI:71302"/>
        <dbReference type="ChEBI" id="CHEBI:82685"/>
        <dbReference type="EC" id="2.8.1.9"/>
    </reaction>
</comment>
<evidence type="ECO:0000256" key="5">
    <source>
        <dbReference type="SAM" id="MobiDB-lite"/>
    </source>
</evidence>
<dbReference type="GO" id="GO:0006777">
    <property type="term" value="P:Mo-molybdopterin cofactor biosynthetic process"/>
    <property type="evidence" value="ECO:0007669"/>
    <property type="project" value="UniProtKB-UniRule"/>
</dbReference>
<feature type="domain" description="MOSC" evidence="6">
    <location>
        <begin position="680"/>
        <end position="833"/>
    </location>
</feature>
<dbReference type="PANTHER" id="PTHR14237">
    <property type="entry name" value="MOLYBDOPTERIN COFACTOR SULFURASE MOSC"/>
    <property type="match status" value="1"/>
</dbReference>
<dbReference type="STRING" id="94237.ENSMMOP00000010893"/>
<keyword evidence="3 4" id="KW-0501">Molybdenum cofactor biosynthesis</keyword>
<dbReference type="GO" id="GO:0008265">
    <property type="term" value="F:molybdenum cofactor sulfurtransferase activity"/>
    <property type="evidence" value="ECO:0007669"/>
    <property type="project" value="UniProtKB-UniRule"/>
</dbReference>
<dbReference type="SUPFAM" id="SSF50800">
    <property type="entry name" value="PK beta-barrel domain-like"/>
    <property type="match status" value="1"/>
</dbReference>
<evidence type="ECO:0000256" key="1">
    <source>
        <dbReference type="ARBA" id="ARBA00022679"/>
    </source>
</evidence>
<dbReference type="PROSITE" id="PS51340">
    <property type="entry name" value="MOSC"/>
    <property type="match status" value="1"/>
</dbReference>
<dbReference type="Gene3D" id="3.40.640.10">
    <property type="entry name" value="Type I PLP-dependent aspartate aminotransferase-like (Major domain)"/>
    <property type="match status" value="1"/>
</dbReference>
<dbReference type="PANTHER" id="PTHR14237:SF80">
    <property type="entry name" value="MOLYBDENUM COFACTOR SULFURASE"/>
    <property type="match status" value="1"/>
</dbReference>
<dbReference type="GO" id="GO:0016829">
    <property type="term" value="F:lyase activity"/>
    <property type="evidence" value="ECO:0007669"/>
    <property type="project" value="UniProtKB-UniRule"/>
</dbReference>
<dbReference type="Ensembl" id="ENSMMOT00000011081.1">
    <property type="protein sequence ID" value="ENSMMOP00000010893.1"/>
    <property type="gene ID" value="ENSMMOG00000008400.1"/>
</dbReference>
<comment type="function">
    <text evidence="4">Sulfurates the molybdenum cofactor. Sulfation of molybdenum is essential for xanthine dehydrogenase (XDH) and aldehyde oxidase (ADO) enzymes in which molybdenum cofactor is liganded by 1 oxygen and 1 sulfur atom in active form.</text>
</comment>
<accession>A0A3Q3W900</accession>
<evidence type="ECO:0000256" key="3">
    <source>
        <dbReference type="ARBA" id="ARBA00023150"/>
    </source>
</evidence>
<feature type="compositionally biased region" description="Basic and acidic residues" evidence="5">
    <location>
        <begin position="504"/>
        <end position="513"/>
    </location>
</feature>
<evidence type="ECO:0000256" key="2">
    <source>
        <dbReference type="ARBA" id="ARBA00022898"/>
    </source>
</evidence>
<reference evidence="7" key="2">
    <citation type="submission" date="2025-09" db="UniProtKB">
        <authorList>
            <consortium name="Ensembl"/>
        </authorList>
    </citation>
    <scope>IDENTIFICATION</scope>
</reference>
<feature type="region of interest" description="Disordered" evidence="5">
    <location>
        <begin position="504"/>
        <end position="540"/>
    </location>
</feature>
<dbReference type="AlphaFoldDB" id="A0A3Q3W900"/>
<name>A0A3Q3W900_MOLML</name>
<dbReference type="InterPro" id="IPR005303">
    <property type="entry name" value="MOCOS_middle"/>
</dbReference>
<sequence>MSSGRLAMDFQQLCTFETFRQLWRHYGYGGNLQDVIDQEFPRIKGMTYLDHAAASLYPDSLVRDYCQDISRNVYGNPHSYNPSSRLTHETVERVRYRVLQHFNTTPEEYSVIFTSGCTAALKLVAESFPWRSQSEGEEGSRLCFLTDSHTSVIGMRGVTSGQGVVALPVSPREVESMAKDEAQEEDGRQTPHLFCYPAQSNFSGRKYPLSYVKGIQARRLYPSCDHQGCWFVLLDAASHVSCSPLNLQDCPADFIPISFYKVFGFPTGLGALLVRKGAAGILKKTYFGGGTAAAYLSGEDYYVHAANISDRFEDGTVAFLDIIAVNHGFDALYRITGGMHNIQQHTFGLALYTYMLLSSLCHGNGQPAAQIYTEGQFESPSTQGAILNFNLMDSRGQIIGYSQVDRMAALYNIHMRTGCFCNTGACQSFLGMSNQQVKKNLQAGHVCGDSIDLVDGQPTGSVRVSFGYVSTFEDCQRFLKFVTECFVEKPVTVDQVRLEKLRAAAAARRDPNKEPPIQITNGERDKVAEKEKPSGTSLRGLELREPNSHRGAYTLTNVYIYPIKSCGAHEVQDWPVGPLGLLYDRTWMVVNGNGVCLSQKREPRLCLIRPRIHLLSNKLLLHASGMATISVPLENNAEMHTSYQVCQSKVCGDRVETVDCGDEAASWLSDFLGQPCRLIRQNPNFSRDKKKRPTAGSASLSFVNEAQYLMINRASVVHIQKLMNSRLEHANPLDTQNVISRFRANLVIAGVEPFEEDNWSHLIIGNTRFMVAGQCGRCHMVGIDQDTGDKTKEPLMSLSAFRAGKVSEEQLLYAALVCMKREITLPVISLISR</sequence>
<dbReference type="InterPro" id="IPR005302">
    <property type="entry name" value="MoCF_Sase_C"/>
</dbReference>
<organism evidence="7 8">
    <name type="scientific">Mola mola</name>
    <name type="common">Ocean sunfish</name>
    <name type="synonym">Tetraodon mola</name>
    <dbReference type="NCBI Taxonomy" id="94237"/>
    <lineage>
        <taxon>Eukaryota</taxon>
        <taxon>Metazoa</taxon>
        <taxon>Chordata</taxon>
        <taxon>Craniata</taxon>
        <taxon>Vertebrata</taxon>
        <taxon>Euteleostomi</taxon>
        <taxon>Actinopterygii</taxon>
        <taxon>Neopterygii</taxon>
        <taxon>Teleostei</taxon>
        <taxon>Neoteleostei</taxon>
        <taxon>Acanthomorphata</taxon>
        <taxon>Eupercaria</taxon>
        <taxon>Tetraodontiformes</taxon>
        <taxon>Molidae</taxon>
        <taxon>Mola</taxon>
    </lineage>
</organism>
<dbReference type="EC" id="2.8.1.9" evidence="4"/>
<evidence type="ECO:0000256" key="4">
    <source>
        <dbReference type="HAMAP-Rule" id="MF_03050"/>
    </source>
</evidence>
<protein>
    <recommendedName>
        <fullName evidence="4">Molybdenum cofactor sulfurase</fullName>
        <shortName evidence="4">MCS</shortName>
        <shortName evidence="4">MOS</shortName>
        <shortName evidence="4">MoCo sulfurase</shortName>
        <ecNumber evidence="4">2.8.1.9</ecNumber>
    </recommendedName>
    <alternativeName>
        <fullName evidence="4">Molybdenum cofactor sulfurtransferase</fullName>
    </alternativeName>
</protein>
<evidence type="ECO:0000313" key="8">
    <source>
        <dbReference type="Proteomes" id="UP000261620"/>
    </source>
</evidence>